<sequence>MKRVNEIFRKLPKVPMTRYLENRLLSEDMLYNGYRPILYPMRENPLLCHSNVRETHYYGESSNELQKKDEEPVNELLYGPEGRGGISTMGVRRMADPSKVKLGLSYSIMGMEYYPEWEKVPRDVVKRIKPYEVMKVKKNV</sequence>
<keyword evidence="2" id="KW-0496">Mitochondrion</keyword>
<evidence type="ECO:0000256" key="1">
    <source>
        <dbReference type="ARBA" id="ARBA00004173"/>
    </source>
</evidence>
<dbReference type="Proteomes" id="UP000054886">
    <property type="component" value="Unassembled WGS sequence"/>
</dbReference>
<dbReference type="VEuPathDB" id="FungiDB:GWK60_L06721"/>
<dbReference type="VEuPathDB" id="FungiDB:GVI51_L08371"/>
<dbReference type="Pfam" id="PF08692">
    <property type="entry name" value="Pet20"/>
    <property type="match status" value="1"/>
</dbReference>
<organism evidence="4 5">
    <name type="scientific">Candida glabrata</name>
    <name type="common">Yeast</name>
    <name type="synonym">Torulopsis glabrata</name>
    <dbReference type="NCBI Taxonomy" id="5478"/>
    <lineage>
        <taxon>Eukaryota</taxon>
        <taxon>Fungi</taxon>
        <taxon>Dikarya</taxon>
        <taxon>Ascomycota</taxon>
        <taxon>Saccharomycotina</taxon>
        <taxon>Saccharomycetes</taxon>
        <taxon>Saccharomycetales</taxon>
        <taxon>Saccharomycetaceae</taxon>
        <taxon>Nakaseomyces</taxon>
    </lineage>
</organism>
<evidence type="ECO:0000256" key="2">
    <source>
        <dbReference type="ARBA" id="ARBA00023128"/>
    </source>
</evidence>
<comment type="caution">
    <text evidence="4">The sequence shown here is derived from an EMBL/GenBank/DDBJ whole genome shotgun (WGS) entry which is preliminary data.</text>
</comment>
<dbReference type="VEuPathDB" id="FungiDB:B1J91_L08426g"/>
<gene>
    <name evidence="4" type="ORF">AO440_005181</name>
    <name evidence="3" type="ORF">AO440_005354</name>
</gene>
<dbReference type="GO" id="GO:0005740">
    <property type="term" value="C:mitochondrial envelope"/>
    <property type="evidence" value="ECO:0007669"/>
    <property type="project" value="EnsemblFungi"/>
</dbReference>
<protein>
    <submittedName>
        <fullName evidence="4">Protein SUE1, mitochondrial</fullName>
    </submittedName>
</protein>
<dbReference type="EMBL" id="LLZZ01000167">
    <property type="protein sequence ID" value="KTA96798.1"/>
    <property type="molecule type" value="Genomic_DNA"/>
</dbReference>
<accession>A0A0W0CGE2</accession>
<name>A0A0W0CGE2_CANGB</name>
<evidence type="ECO:0000313" key="5">
    <source>
        <dbReference type="Proteomes" id="UP000054886"/>
    </source>
</evidence>
<evidence type="ECO:0000313" key="3">
    <source>
        <dbReference type="EMBL" id="KTA96798.1"/>
    </source>
</evidence>
<comment type="subcellular location">
    <subcellularLocation>
        <location evidence="1">Mitochondrion</location>
    </subcellularLocation>
</comment>
<dbReference type="EMBL" id="LLZZ01000153">
    <property type="protein sequence ID" value="KTA98423.1"/>
    <property type="molecule type" value="Genomic_DNA"/>
</dbReference>
<dbReference type="GO" id="GO:0030163">
    <property type="term" value="P:protein catabolic process"/>
    <property type="evidence" value="ECO:0007669"/>
    <property type="project" value="EnsemblFungi"/>
</dbReference>
<dbReference type="AlphaFoldDB" id="A0A0W0CGE2"/>
<proteinExistence type="predicted"/>
<dbReference type="InterPro" id="IPR014804">
    <property type="entry name" value="Pet20-like"/>
</dbReference>
<reference evidence="4 5" key="1">
    <citation type="submission" date="2015-10" db="EMBL/GenBank/DDBJ databases">
        <title>Draft genomes sequences of Candida glabrata isolates 1A, 1B, 2A, 2B, 3A and 3B.</title>
        <authorList>
            <person name="Haavelsrud O.E."/>
            <person name="Gaustad P."/>
        </authorList>
    </citation>
    <scope>NUCLEOTIDE SEQUENCE [LARGE SCALE GENOMIC DNA]</scope>
    <source>
        <strain evidence="4">910700640</strain>
    </source>
</reference>
<dbReference type="VEuPathDB" id="FungiDB:CAGL0L08426g"/>
<evidence type="ECO:0000313" key="4">
    <source>
        <dbReference type="EMBL" id="KTA98423.1"/>
    </source>
</evidence>